<dbReference type="Gene3D" id="3.40.1000.10">
    <property type="entry name" value="Mog1/PsbP, alpha/beta/alpha sandwich"/>
    <property type="match status" value="1"/>
</dbReference>
<reference evidence="3 4" key="1">
    <citation type="submission" date="2018-07" db="EMBL/GenBank/DDBJ databases">
        <title>Genomic Encyclopedia of Type Strains, Phase III (KMG-III): the genomes of soil and plant-associated and newly described type strains.</title>
        <authorList>
            <person name="Whitman W."/>
        </authorList>
    </citation>
    <scope>NUCLEOTIDE SEQUENCE [LARGE SCALE GENOMIC DNA]</scope>
    <source>
        <strain evidence="3 4">CECT 7287</strain>
    </source>
</reference>
<dbReference type="Proteomes" id="UP000256977">
    <property type="component" value="Unassembled WGS sequence"/>
</dbReference>
<comment type="caution">
    <text evidence="3">The sequence shown here is derived from an EMBL/GenBank/DDBJ whole genome shotgun (WGS) entry which is preliminary data.</text>
</comment>
<gene>
    <name evidence="3" type="ORF">DFP98_1041</name>
</gene>
<accession>A0A3D9KHC5</accession>
<feature type="chain" id="PRO_5038545599" description="PsbP protein" evidence="2">
    <location>
        <begin position="27"/>
        <end position="235"/>
    </location>
</feature>
<proteinExistence type="predicted"/>
<evidence type="ECO:0008006" key="5">
    <source>
        <dbReference type="Google" id="ProtNLM"/>
    </source>
</evidence>
<feature type="compositionally biased region" description="Low complexity" evidence="1">
    <location>
        <begin position="34"/>
        <end position="80"/>
    </location>
</feature>
<evidence type="ECO:0000256" key="1">
    <source>
        <dbReference type="SAM" id="MobiDB-lite"/>
    </source>
</evidence>
<evidence type="ECO:0000313" key="3">
    <source>
        <dbReference type="EMBL" id="RED85296.1"/>
    </source>
</evidence>
<sequence>MKKSSANLLKTSLFLAILALALSACGGKGDKNDASPSASPSASATSSESPSASPSESPSASPSASPSESPSAEASQPAAEGVPAGYKLFEDKTFGTTIHYPEDWTLQENLVGIAIFLAPLEGADDKFAENVGFIIEDLGGQAVSAADYLEVTKQQLPNMLEDFEIVEEGAAPAEEGIDGSYIIYKGAQGGNELSWLQTIEVSDGKAYIMTYTASRDSFDKYLDQVGVIADSWTVH</sequence>
<name>A0A3D9KHC5_9BACL</name>
<evidence type="ECO:0000256" key="2">
    <source>
        <dbReference type="SAM" id="SignalP"/>
    </source>
</evidence>
<keyword evidence="2" id="KW-0732">Signal</keyword>
<dbReference type="AlphaFoldDB" id="A0A3D9KHC5"/>
<keyword evidence="4" id="KW-1185">Reference proteome</keyword>
<evidence type="ECO:0000313" key="4">
    <source>
        <dbReference type="Proteomes" id="UP000256977"/>
    </source>
</evidence>
<dbReference type="OrthoDB" id="2679569at2"/>
<feature type="region of interest" description="Disordered" evidence="1">
    <location>
        <begin position="28"/>
        <end position="80"/>
    </location>
</feature>
<dbReference type="PROSITE" id="PS51257">
    <property type="entry name" value="PROKAR_LIPOPROTEIN"/>
    <property type="match status" value="1"/>
</dbReference>
<dbReference type="EMBL" id="QRDZ01000004">
    <property type="protein sequence ID" value="RED85296.1"/>
    <property type="molecule type" value="Genomic_DNA"/>
</dbReference>
<protein>
    <recommendedName>
        <fullName evidence="5">PsbP protein</fullName>
    </recommendedName>
</protein>
<feature type="signal peptide" evidence="2">
    <location>
        <begin position="1"/>
        <end position="26"/>
    </location>
</feature>
<dbReference type="RefSeq" id="WP_116059732.1">
    <property type="nucleotide sequence ID" value="NZ_QRDZ01000004.1"/>
</dbReference>
<organism evidence="3 4">
    <name type="scientific">Cohnella phaseoli</name>
    <dbReference type="NCBI Taxonomy" id="456490"/>
    <lineage>
        <taxon>Bacteria</taxon>
        <taxon>Bacillati</taxon>
        <taxon>Bacillota</taxon>
        <taxon>Bacilli</taxon>
        <taxon>Bacillales</taxon>
        <taxon>Paenibacillaceae</taxon>
        <taxon>Cohnella</taxon>
    </lineage>
</organism>